<dbReference type="EMBL" id="BAAARY010000002">
    <property type="protein sequence ID" value="GAA2514015.1"/>
    <property type="molecule type" value="Genomic_DNA"/>
</dbReference>
<proteinExistence type="predicted"/>
<sequence length="206" mass="21849">MRRENATALLIDFDGVLRRYDPAHTAAVEVRHGLEPGEILAAGLHGPRLLPAITGHATRAQWRSAIADSFAERVGGPAAALAMVDQWGAYRGEIVAEALAFVREVRAAGRPVALTSNATDDLRDDLRLLGVADEFDAVVSSAEVGHPKPAPEFFAAACAAVGALPKHCLFVDDAERNVRGARSADLPALRWSGPADLPYLRAAMGL</sequence>
<evidence type="ECO:0000313" key="2">
    <source>
        <dbReference type="Proteomes" id="UP001499978"/>
    </source>
</evidence>
<evidence type="ECO:0000313" key="1">
    <source>
        <dbReference type="EMBL" id="GAA2514015.1"/>
    </source>
</evidence>
<dbReference type="Proteomes" id="UP001499978">
    <property type="component" value="Unassembled WGS sequence"/>
</dbReference>
<comment type="caution">
    <text evidence="1">The sequence shown here is derived from an EMBL/GenBank/DDBJ whole genome shotgun (WGS) entry which is preliminary data.</text>
</comment>
<dbReference type="InterPro" id="IPR006439">
    <property type="entry name" value="HAD-SF_hydro_IA"/>
</dbReference>
<dbReference type="SUPFAM" id="SSF56784">
    <property type="entry name" value="HAD-like"/>
    <property type="match status" value="1"/>
</dbReference>
<dbReference type="InterPro" id="IPR036412">
    <property type="entry name" value="HAD-like_sf"/>
</dbReference>
<dbReference type="PRINTS" id="PR00413">
    <property type="entry name" value="HADHALOGNASE"/>
</dbReference>
<dbReference type="SFLD" id="SFLDS00003">
    <property type="entry name" value="Haloacid_Dehalogenase"/>
    <property type="match status" value="1"/>
</dbReference>
<accession>A0ABP6ACE9</accession>
<evidence type="ECO:0008006" key="3">
    <source>
        <dbReference type="Google" id="ProtNLM"/>
    </source>
</evidence>
<dbReference type="Gene3D" id="3.40.50.1000">
    <property type="entry name" value="HAD superfamily/HAD-like"/>
    <property type="match status" value="1"/>
</dbReference>
<dbReference type="PANTHER" id="PTHR43611">
    <property type="entry name" value="ALPHA-D-GLUCOSE 1-PHOSPHATE PHOSPHATASE"/>
    <property type="match status" value="1"/>
</dbReference>
<keyword evidence="2" id="KW-1185">Reference proteome</keyword>
<dbReference type="PANTHER" id="PTHR43611:SF3">
    <property type="entry name" value="FLAVIN MONONUCLEOTIDE HYDROLASE 1, CHLOROPLATIC"/>
    <property type="match status" value="1"/>
</dbReference>
<dbReference type="RefSeq" id="WP_344168212.1">
    <property type="nucleotide sequence ID" value="NZ_BAAARY010000002.1"/>
</dbReference>
<dbReference type="NCBIfam" id="TIGR01509">
    <property type="entry name" value="HAD-SF-IA-v3"/>
    <property type="match status" value="1"/>
</dbReference>
<gene>
    <name evidence="1" type="ORF">GCM10010201_07410</name>
</gene>
<reference evidence="2" key="1">
    <citation type="journal article" date="2019" name="Int. J. Syst. Evol. Microbiol.">
        <title>The Global Catalogue of Microorganisms (GCM) 10K type strain sequencing project: providing services to taxonomists for standard genome sequencing and annotation.</title>
        <authorList>
            <consortium name="The Broad Institute Genomics Platform"/>
            <consortium name="The Broad Institute Genome Sequencing Center for Infectious Disease"/>
            <person name="Wu L."/>
            <person name="Ma J."/>
        </authorList>
    </citation>
    <scope>NUCLEOTIDE SEQUENCE [LARGE SCALE GENOMIC DNA]</scope>
    <source>
        <strain evidence="2">JCM 3367</strain>
    </source>
</reference>
<dbReference type="SFLD" id="SFLDG01129">
    <property type="entry name" value="C1.5:_HAD__Beta-PGM__Phosphata"/>
    <property type="match status" value="1"/>
</dbReference>
<organism evidence="1 2">
    <name type="scientific">Pilimelia columellifera subsp. columellifera</name>
    <dbReference type="NCBI Taxonomy" id="706583"/>
    <lineage>
        <taxon>Bacteria</taxon>
        <taxon>Bacillati</taxon>
        <taxon>Actinomycetota</taxon>
        <taxon>Actinomycetes</taxon>
        <taxon>Micromonosporales</taxon>
        <taxon>Micromonosporaceae</taxon>
        <taxon>Pilimelia</taxon>
    </lineage>
</organism>
<dbReference type="Pfam" id="PF00702">
    <property type="entry name" value="Hydrolase"/>
    <property type="match status" value="1"/>
</dbReference>
<dbReference type="InterPro" id="IPR023214">
    <property type="entry name" value="HAD_sf"/>
</dbReference>
<protein>
    <recommendedName>
        <fullName evidence="3">Hydrolase of the HAD superfamily</fullName>
    </recommendedName>
</protein>
<name>A0ABP6ACE9_9ACTN</name>